<keyword evidence="3" id="KW-0472">Membrane</keyword>
<evidence type="ECO:0000256" key="3">
    <source>
        <dbReference type="RuleBase" id="RU364104"/>
    </source>
</evidence>
<comment type="subcellular location">
    <subcellularLocation>
        <location evidence="3">Mitochondrion inner membrane</location>
    </subcellularLocation>
</comment>
<proteinExistence type="inferred from homology"/>
<keyword evidence="3" id="KW-0496">Mitochondrion</keyword>
<sequence length="131" mass="15757">MSNYYNKNKKSYSDVELPTNPNLPSWIITPKEEKAVFERWRKRAFARCDELINKYIECSNSYSNPVDAVKKCQKINEESLACVAQYQTKEYLDIEKDLFIKEKLEKKKLYKLYLEKQMQEKQQQQQQEKQG</sequence>
<evidence type="ECO:0000256" key="2">
    <source>
        <dbReference type="ARBA" id="ARBA00023157"/>
    </source>
</evidence>
<protein>
    <recommendedName>
        <fullName evidence="3">COX assembly mitochondrial protein</fullName>
    </recommendedName>
</protein>
<dbReference type="AlphaFoldDB" id="A0A8H6BU31"/>
<reference evidence="4 5" key="1">
    <citation type="submission" date="2020-03" db="EMBL/GenBank/DDBJ databases">
        <title>FDA dAtabase for Regulatory Grade micrObial Sequences (FDA-ARGOS): Supporting development and validation of Infectious Disease Dx tests.</title>
        <authorList>
            <person name="Campos J."/>
            <person name="Goldberg B."/>
            <person name="Tallon L."/>
            <person name="Sadzewicz L."/>
            <person name="Vavikolanu K."/>
            <person name="Mehta A."/>
            <person name="Aluvathingal J."/>
            <person name="Nadendla S."/>
            <person name="Nandy P."/>
            <person name="Geyer C."/>
            <person name="Yan Y."/>
            <person name="Sichtig H."/>
        </authorList>
    </citation>
    <scope>NUCLEOTIDE SEQUENCE [LARGE SCALE GENOMIC DNA]</scope>
    <source>
        <strain evidence="4 5">FDAARGOS_656</strain>
    </source>
</reference>
<comment type="caution">
    <text evidence="4">The sequence shown here is derived from an EMBL/GenBank/DDBJ whole genome shotgun (WGS) entry which is preliminary data.</text>
</comment>
<dbReference type="OMA" id="WILTPKE"/>
<dbReference type="Proteomes" id="UP000536275">
    <property type="component" value="Unassembled WGS sequence"/>
</dbReference>
<evidence type="ECO:0000313" key="4">
    <source>
        <dbReference type="EMBL" id="KAF6064993.1"/>
    </source>
</evidence>
<evidence type="ECO:0000256" key="1">
    <source>
        <dbReference type="ARBA" id="ARBA00007347"/>
    </source>
</evidence>
<name>A0A8H6BU31_CANAX</name>
<dbReference type="InterPro" id="IPR013892">
    <property type="entry name" value="Cyt_c_biogenesis_Cmc1-like"/>
</dbReference>
<dbReference type="GO" id="GO:0005743">
    <property type="term" value="C:mitochondrial inner membrane"/>
    <property type="evidence" value="ECO:0007669"/>
    <property type="project" value="UniProtKB-SubCell"/>
</dbReference>
<organism evidence="4 5">
    <name type="scientific">Candida albicans</name>
    <name type="common">Yeast</name>
    <dbReference type="NCBI Taxonomy" id="5476"/>
    <lineage>
        <taxon>Eukaryota</taxon>
        <taxon>Fungi</taxon>
        <taxon>Dikarya</taxon>
        <taxon>Ascomycota</taxon>
        <taxon>Saccharomycotina</taxon>
        <taxon>Pichiomycetes</taxon>
        <taxon>Debaryomycetaceae</taxon>
        <taxon>Candida/Lodderomyces clade</taxon>
        <taxon>Candida</taxon>
    </lineage>
</organism>
<evidence type="ECO:0000313" key="5">
    <source>
        <dbReference type="Proteomes" id="UP000536275"/>
    </source>
</evidence>
<keyword evidence="3" id="KW-0999">Mitochondrion inner membrane</keyword>
<comment type="similarity">
    <text evidence="1 3">Belongs to the CMC family.</text>
</comment>
<gene>
    <name evidence="4" type="ORF">FOB64_004770</name>
</gene>
<keyword evidence="2" id="KW-1015">Disulfide bond</keyword>
<accession>A0A8H6BU31</accession>
<comment type="function">
    <text evidence="3">Required for mitochondrial cytochrome c oxidase (COX) assembly and respiration.</text>
</comment>
<keyword evidence="3" id="KW-0143">Chaperone</keyword>
<dbReference type="Pfam" id="PF08583">
    <property type="entry name" value="Cmc1"/>
    <property type="match status" value="1"/>
</dbReference>
<dbReference type="EMBL" id="JABWAD010000059">
    <property type="protein sequence ID" value="KAF6064993.1"/>
    <property type="molecule type" value="Genomic_DNA"/>
</dbReference>